<name>F4B620_ACIHW</name>
<reference key="2">
    <citation type="journal article" date="2011" name="Extremophiles">
        <title>Genomic analyses of Acidianus hospitalis W1 a host for studying crenarchaeal virus and plasmid life cycles.</title>
        <authorList>
            <person name="You X.Y."/>
            <person name="Liu C."/>
            <person name="Wang S.Y."/>
            <person name="Jiang C.Y."/>
            <person name="Shah S.A."/>
            <person name="Prangishvili D."/>
            <person name="Liu S.J."/>
            <person name="Garrett R.A."/>
        </authorList>
    </citation>
    <scope>NUCLEOTIDE SEQUENCE</scope>
    <source>
        <strain>W1</strain>
    </source>
</reference>
<dbReference type="HOGENOM" id="CLU_153633_0_0_2"/>
<gene>
    <name evidence="1" type="ordered locus">Ahos_1640</name>
</gene>
<keyword evidence="2" id="KW-1185">Reference proteome</keyword>
<organism evidence="1 2">
    <name type="scientific">Acidianus hospitalis (strain W1)</name>
    <dbReference type="NCBI Taxonomy" id="933801"/>
    <lineage>
        <taxon>Archaea</taxon>
        <taxon>Thermoproteota</taxon>
        <taxon>Thermoprotei</taxon>
        <taxon>Sulfolobales</taxon>
        <taxon>Sulfolobaceae</taxon>
        <taxon>Acidianus</taxon>
    </lineage>
</organism>
<dbReference type="KEGG" id="aho:Ahos_1640"/>
<evidence type="ECO:0000313" key="2">
    <source>
        <dbReference type="Proteomes" id="UP000008458"/>
    </source>
</evidence>
<dbReference type="eggNOG" id="arCOG08348">
    <property type="taxonomic scope" value="Archaea"/>
</dbReference>
<evidence type="ECO:0000313" key="1">
    <source>
        <dbReference type="EMBL" id="AEE94518.1"/>
    </source>
</evidence>
<dbReference type="GeneID" id="10601140"/>
<proteinExistence type="predicted"/>
<dbReference type="Proteomes" id="UP000008458">
    <property type="component" value="Chromosome"/>
</dbReference>
<accession>F4B620</accession>
<sequence>MKEVIVRTRLSCNYRRLKAFFISSGLVKLFYYVDKIEKRGPYQYVINDKYDAELFILDRRITWEVYKDRDLKDRIEVELIPLTDNDTAVFLKFSTNRILPIKKVLEKEVNSEVDLLRELLDSLRTFNLQ</sequence>
<dbReference type="OrthoDB" id="42168at2157"/>
<reference evidence="1 2" key="1">
    <citation type="journal article" date="2011" name="Extremophiles">
        <title>Genomic analysis of Acidianus hospitalis W1 a host for studying crenarchaeal virus and plasmid life cycles.</title>
        <authorList>
            <person name="You X.Y."/>
            <person name="Liu C."/>
            <person name="Wang S.Y."/>
            <person name="Jiang C.Y."/>
            <person name="Shah S.A."/>
            <person name="Prangishvili D."/>
            <person name="She Q."/>
            <person name="Liu S.J."/>
            <person name="Garrett R.A."/>
        </authorList>
    </citation>
    <scope>NUCLEOTIDE SEQUENCE [LARGE SCALE GENOMIC DNA]</scope>
    <source>
        <strain evidence="1 2">W1</strain>
    </source>
</reference>
<dbReference type="RefSeq" id="WP_013776433.1">
    <property type="nucleotide sequence ID" value="NC_015518.1"/>
</dbReference>
<protein>
    <submittedName>
        <fullName evidence="1">Uncharacterized protein</fullName>
    </submittedName>
</protein>
<dbReference type="EMBL" id="CP002535">
    <property type="protein sequence ID" value="AEE94518.1"/>
    <property type="molecule type" value="Genomic_DNA"/>
</dbReference>
<dbReference type="AlphaFoldDB" id="F4B620"/>